<accession>A0ACB8TC87</accession>
<proteinExistence type="predicted"/>
<comment type="caution">
    <text evidence="1">The sequence shown here is derived from an EMBL/GenBank/DDBJ whole genome shotgun (WGS) entry which is preliminary data.</text>
</comment>
<reference evidence="1" key="2">
    <citation type="journal article" date="2022" name="New Phytol.">
        <title>Evolutionary transition to the ectomycorrhizal habit in the genomes of a hyperdiverse lineage of mushroom-forming fungi.</title>
        <authorList>
            <person name="Looney B."/>
            <person name="Miyauchi S."/>
            <person name="Morin E."/>
            <person name="Drula E."/>
            <person name="Courty P.E."/>
            <person name="Kohler A."/>
            <person name="Kuo A."/>
            <person name="LaButti K."/>
            <person name="Pangilinan J."/>
            <person name="Lipzen A."/>
            <person name="Riley R."/>
            <person name="Andreopoulos W."/>
            <person name="He G."/>
            <person name="Johnson J."/>
            <person name="Nolan M."/>
            <person name="Tritt A."/>
            <person name="Barry K.W."/>
            <person name="Grigoriev I.V."/>
            <person name="Nagy L.G."/>
            <person name="Hibbett D."/>
            <person name="Henrissat B."/>
            <person name="Matheny P.B."/>
            <person name="Labbe J."/>
            <person name="Martin F.M."/>
        </authorList>
    </citation>
    <scope>NUCLEOTIDE SEQUENCE</scope>
    <source>
        <strain evidence="1">HHB10654</strain>
    </source>
</reference>
<evidence type="ECO:0000313" key="1">
    <source>
        <dbReference type="EMBL" id="KAI0065950.1"/>
    </source>
</evidence>
<sequence length="1045" mass="112181">MASGSDNHAYISPHSADVILSDIRPIRLQIEALHSLNALLDELLAKTLTSAQSLLTDRIKSGLLKILPTPLGKEALLEAEVELRAYWERTSALKSQAIAAEQSFDLQWAIELMRLKCEAYSTLNDSDEDAQAEGRLIDRLGSSGVSPPKALVVAPAALYFTAILECICEHILSNVGRVATRDSSRTTAGLQDLFVALCEDDSIYPLFKTMAVYDQIETSIKAPRPRRSKSISRTASERQKSPSPLPDVVRDGWARISSESSSISTAVLGSAAAPALPASRPSLDKARAIKLFKAHTRTSSDREAMPADPAPRRPDAASIDGPRKSISGQSDGLVDAVSLDTEDDAFDQQFDDLMRSGDTMKMSLTPDRLRTMESTKSQRSNKRQQPHKSRSSDNIHSHPPSNENTHPLDPRHHGPRRPSLHHVDSIIEDEEPREQHTGGVSPKQNGRRPEIPQIPQTHSTMSARIRSTSTSSGMQNNGRTITRKSSLGVSSPPVSLPQQMRDPRLASKQDSGMPQRTRKVQRKRESMDLDDIMNGSDGESEIVPSSLAPSTPTRRTPYAVSNSARDLINFLEEGPPPDPMSQRTATWSTVSLTPTTKSLKSGNRLQRMMSKLSLTGDKPDQRKLQQSQGHDPRTSPQYASAPSTPSLGSSLRLTDSNYSIPMPIAVKPVPPRIPVVAPISPPSSPSRASPTDDGFAAPPSNRDTERERIRKMSVSRKAVPNWDAAAAAAAAAAQHPLPPPPAEARMTPSPRPSLVPSYGSAHGPPPSNPPTTALPPRPGSAPRPSPSPSPVPPPSSVSPVSPQYTVPPGLNGQPNSRDRGAVNGHDKLEVNGRTTESPSPSRLEGSVSPAPSGEIRAANRENGYSSTDFVPKPVHRPRASRSRPPSDASSAPGRGSKRSQPPPGLSPPPPPSIPEDLALEMRRAMAKATNADECRLLVDMYLAKAGIAPPSPSLPDEGDDSSASSHDLLGAPPLEHSLVEMFLGDDDAPFAPVPAPAPEEGERSYPYTPEQSEDDIVRGLPTPPVDTHHLGARSGHIPLAVSASA</sequence>
<keyword evidence="2" id="KW-1185">Reference proteome</keyword>
<gene>
    <name evidence="1" type="ORF">BV25DRAFT_1619008</name>
</gene>
<dbReference type="Proteomes" id="UP000814140">
    <property type="component" value="Unassembled WGS sequence"/>
</dbReference>
<evidence type="ECO:0000313" key="2">
    <source>
        <dbReference type="Proteomes" id="UP000814140"/>
    </source>
</evidence>
<dbReference type="EMBL" id="MU277194">
    <property type="protein sequence ID" value="KAI0065950.1"/>
    <property type="molecule type" value="Genomic_DNA"/>
</dbReference>
<name>A0ACB8TC87_9AGAM</name>
<organism evidence="1 2">
    <name type="scientific">Artomyces pyxidatus</name>
    <dbReference type="NCBI Taxonomy" id="48021"/>
    <lineage>
        <taxon>Eukaryota</taxon>
        <taxon>Fungi</taxon>
        <taxon>Dikarya</taxon>
        <taxon>Basidiomycota</taxon>
        <taxon>Agaricomycotina</taxon>
        <taxon>Agaricomycetes</taxon>
        <taxon>Russulales</taxon>
        <taxon>Auriscalpiaceae</taxon>
        <taxon>Artomyces</taxon>
    </lineage>
</organism>
<reference evidence="1" key="1">
    <citation type="submission" date="2021-03" db="EMBL/GenBank/DDBJ databases">
        <authorList>
            <consortium name="DOE Joint Genome Institute"/>
            <person name="Ahrendt S."/>
            <person name="Looney B.P."/>
            <person name="Miyauchi S."/>
            <person name="Morin E."/>
            <person name="Drula E."/>
            <person name="Courty P.E."/>
            <person name="Chicoki N."/>
            <person name="Fauchery L."/>
            <person name="Kohler A."/>
            <person name="Kuo A."/>
            <person name="Labutti K."/>
            <person name="Pangilinan J."/>
            <person name="Lipzen A."/>
            <person name="Riley R."/>
            <person name="Andreopoulos W."/>
            <person name="He G."/>
            <person name="Johnson J."/>
            <person name="Barry K.W."/>
            <person name="Grigoriev I.V."/>
            <person name="Nagy L."/>
            <person name="Hibbett D."/>
            <person name="Henrissat B."/>
            <person name="Matheny P.B."/>
            <person name="Labbe J."/>
            <person name="Martin F."/>
        </authorList>
    </citation>
    <scope>NUCLEOTIDE SEQUENCE</scope>
    <source>
        <strain evidence="1">HHB10654</strain>
    </source>
</reference>
<protein>
    <submittedName>
        <fullName evidence="1">Uncharacterized protein</fullName>
    </submittedName>
</protein>